<proteinExistence type="inferred from homology"/>
<sequence length="88" mass="9850">ALTVPFLCYMDAELAYQYLTSSAEFYHEAIHTELRVVGSDLFIRLTAEDPVLLQISTAYLLNQLSIVVQTMQHFVPGCFSRPRPGKGG</sequence>
<evidence type="ECO:0000313" key="2">
    <source>
        <dbReference type="EMBL" id="KAF0881160.1"/>
    </source>
</evidence>
<organism evidence="2 3">
    <name type="scientific">Crocuta crocuta</name>
    <name type="common">Spotted hyena</name>
    <dbReference type="NCBI Taxonomy" id="9678"/>
    <lineage>
        <taxon>Eukaryota</taxon>
        <taxon>Metazoa</taxon>
        <taxon>Chordata</taxon>
        <taxon>Craniata</taxon>
        <taxon>Vertebrata</taxon>
        <taxon>Euteleostomi</taxon>
        <taxon>Mammalia</taxon>
        <taxon>Eutheria</taxon>
        <taxon>Laurasiatheria</taxon>
        <taxon>Carnivora</taxon>
        <taxon>Feliformia</taxon>
        <taxon>Hyaenidae</taxon>
        <taxon>Crocuta</taxon>
    </lineage>
</organism>
<feature type="non-terminal residue" evidence="2">
    <location>
        <position position="88"/>
    </location>
</feature>
<dbReference type="Gene3D" id="3.30.310.50">
    <property type="entry name" value="Alpha-D-phosphohexomutase, C-terminal domain"/>
    <property type="match status" value="1"/>
</dbReference>
<keyword evidence="3" id="KW-1185">Reference proteome</keyword>
<comment type="similarity">
    <text evidence="1">Belongs to the CTAG/PCC1 family.</text>
</comment>
<gene>
    <name evidence="2" type="primary">Lage3_1</name>
    <name evidence="2" type="ORF">FOF47_R04678</name>
</gene>
<comment type="caution">
    <text evidence="2">The sequence shown here is derived from an EMBL/GenBank/DDBJ whole genome shotgun (WGS) entry which is preliminary data.</text>
</comment>
<name>A0A6G1AZT8_CROCR</name>
<dbReference type="AlphaFoldDB" id="A0A6G1AZT8"/>
<dbReference type="GO" id="GO:0000408">
    <property type="term" value="C:EKC/KEOPS complex"/>
    <property type="evidence" value="ECO:0007669"/>
    <property type="project" value="TreeGrafter"/>
</dbReference>
<dbReference type="PANTHER" id="PTHR31283">
    <property type="entry name" value="EKC/KEOPS COMPLEX SUBUNIT PCC1 FAMILY MEMBER"/>
    <property type="match status" value="1"/>
</dbReference>
<protein>
    <submittedName>
        <fullName evidence="2">LAGE3 protein</fullName>
    </submittedName>
</protein>
<dbReference type="PANTHER" id="PTHR31283:SF5">
    <property type="entry name" value="EKC_KEOPS COMPLEX SUBUNIT LAGE3"/>
    <property type="match status" value="1"/>
</dbReference>
<reference evidence="2 3" key="1">
    <citation type="submission" date="2019-11" db="EMBL/GenBank/DDBJ databases">
        <authorList>
            <person name="Yang C."/>
            <person name="Li F."/>
        </authorList>
    </citation>
    <scope>NUCLEOTIDE SEQUENCE [LARGE SCALE GENOMIC DNA]</scope>
    <source>
        <strain evidence="2">KB4526</strain>
        <tissue evidence="2">Muscle</tissue>
    </source>
</reference>
<evidence type="ECO:0000256" key="1">
    <source>
        <dbReference type="ARBA" id="ARBA00007073"/>
    </source>
</evidence>
<accession>A0A6G1AZT8</accession>
<dbReference type="Proteomes" id="UP000475037">
    <property type="component" value="Unassembled WGS sequence"/>
</dbReference>
<dbReference type="Pfam" id="PF09341">
    <property type="entry name" value="Pcc1"/>
    <property type="match status" value="1"/>
</dbReference>
<dbReference type="EMBL" id="VOAJ01002759">
    <property type="protein sequence ID" value="KAF0881160.1"/>
    <property type="molecule type" value="Genomic_DNA"/>
</dbReference>
<dbReference type="GO" id="GO:0070525">
    <property type="term" value="P:tRNA threonylcarbamoyladenosine metabolic process"/>
    <property type="evidence" value="ECO:0007669"/>
    <property type="project" value="TreeGrafter"/>
</dbReference>
<evidence type="ECO:0000313" key="3">
    <source>
        <dbReference type="Proteomes" id="UP000475037"/>
    </source>
</evidence>
<feature type="non-terminal residue" evidence="2">
    <location>
        <position position="1"/>
    </location>
</feature>
<dbReference type="InterPro" id="IPR015419">
    <property type="entry name" value="CTAG/Pcc1"/>
</dbReference>